<proteinExistence type="predicted"/>
<dbReference type="EMBL" id="LT984806">
    <property type="protein sequence ID" value="SPD47499.1"/>
    <property type="molecule type" value="Genomic_DNA"/>
</dbReference>
<protein>
    <submittedName>
        <fullName evidence="2">Uncharacterized protein</fullName>
    </submittedName>
</protein>
<dbReference type="Proteomes" id="UP000255168">
    <property type="component" value="Chromosome I"/>
</dbReference>
<organism evidence="2 3">
    <name type="scientific">Cupriavidus neocaledonicus</name>
    <dbReference type="NCBI Taxonomy" id="1040979"/>
    <lineage>
        <taxon>Bacteria</taxon>
        <taxon>Pseudomonadati</taxon>
        <taxon>Pseudomonadota</taxon>
        <taxon>Betaproteobacteria</taxon>
        <taxon>Burkholderiales</taxon>
        <taxon>Burkholderiaceae</taxon>
        <taxon>Cupriavidus</taxon>
    </lineage>
</organism>
<gene>
    <name evidence="2" type="ORF">CBM2607_12439</name>
</gene>
<dbReference type="AlphaFoldDB" id="A0A375HB23"/>
<evidence type="ECO:0000313" key="2">
    <source>
        <dbReference type="EMBL" id="SPD47499.1"/>
    </source>
</evidence>
<evidence type="ECO:0000313" key="3">
    <source>
        <dbReference type="Proteomes" id="UP000255168"/>
    </source>
</evidence>
<feature type="region of interest" description="Disordered" evidence="1">
    <location>
        <begin position="1"/>
        <end position="27"/>
    </location>
</feature>
<feature type="compositionally biased region" description="Basic and acidic residues" evidence="1">
    <location>
        <begin position="17"/>
        <end position="27"/>
    </location>
</feature>
<evidence type="ECO:0000256" key="1">
    <source>
        <dbReference type="SAM" id="MobiDB-lite"/>
    </source>
</evidence>
<accession>A0A375HB23</accession>
<reference evidence="2 3" key="1">
    <citation type="submission" date="2018-01" db="EMBL/GenBank/DDBJ databases">
        <authorList>
            <person name="Clerissi C."/>
        </authorList>
    </citation>
    <scope>NUCLEOTIDE SEQUENCE [LARGE SCALE GENOMIC DNA]</scope>
    <source>
        <strain evidence="2">Cupriavidus taiwanensis STM 6160</strain>
    </source>
</reference>
<sequence length="111" mass="11975">MRLQGEGRLASLSPANRCERQRRESRIAKRYSSSNSKMLYIDSNLLPLRLPMKFLRAAGCKKTASWAALVCGADNEKPAVAGWRGDYLADVAGAVGAEVAGTWMTIGALAC</sequence>
<name>A0A375HB23_9BURK</name>